<keyword evidence="5" id="KW-1185">Reference proteome</keyword>
<dbReference type="GO" id="GO:1901135">
    <property type="term" value="P:carbohydrate derivative metabolic process"/>
    <property type="evidence" value="ECO:0007669"/>
    <property type="project" value="InterPro"/>
</dbReference>
<comment type="caution">
    <text evidence="3">The sequence shown here is derived from an EMBL/GenBank/DDBJ whole genome shotgun (WGS) entry which is preliminary data.</text>
</comment>
<dbReference type="AlphaFoldDB" id="A0A511FFK0"/>
<protein>
    <submittedName>
        <fullName evidence="4">Putative phosphosugar-binding protein</fullName>
    </submittedName>
</protein>
<dbReference type="EMBL" id="JACHDN010000001">
    <property type="protein sequence ID" value="MBB5473327.1"/>
    <property type="molecule type" value="Genomic_DNA"/>
</dbReference>
<dbReference type="Gene3D" id="3.40.50.10490">
    <property type="entry name" value="Glucose-6-phosphate isomerase like protein, domain 1"/>
    <property type="match status" value="1"/>
</dbReference>
<accession>A0A511FFK0</accession>
<dbReference type="CDD" id="cd05013">
    <property type="entry name" value="SIS_RpiR"/>
    <property type="match status" value="1"/>
</dbReference>
<feature type="domain" description="SIS" evidence="2">
    <location>
        <begin position="37"/>
        <end position="226"/>
    </location>
</feature>
<dbReference type="NCBIfam" id="NF002805">
    <property type="entry name" value="PRK02947.1"/>
    <property type="match status" value="1"/>
</dbReference>
<dbReference type="InterPro" id="IPR035472">
    <property type="entry name" value="RpiR-like_SIS"/>
</dbReference>
<dbReference type="InterPro" id="IPR046348">
    <property type="entry name" value="SIS_dom_sf"/>
</dbReference>
<dbReference type="PROSITE" id="PS51464">
    <property type="entry name" value="SIS"/>
    <property type="match status" value="1"/>
</dbReference>
<dbReference type="OrthoDB" id="9813831at2"/>
<dbReference type="Proteomes" id="UP000321723">
    <property type="component" value="Unassembled WGS sequence"/>
</dbReference>
<evidence type="ECO:0000313" key="3">
    <source>
        <dbReference type="EMBL" id="GEL48025.1"/>
    </source>
</evidence>
<dbReference type="EMBL" id="BJVQ01000058">
    <property type="protein sequence ID" value="GEL48025.1"/>
    <property type="molecule type" value="Genomic_DNA"/>
</dbReference>
<name>A0A511FFK0_9CELL</name>
<sequence length="284" mass="30138">MSEQKPVQVTYLDDLIAKIAWVRDTQSDAIAAAGRVCADAIAGDGLVFTFGTGHGGFAALESFPRTGGVTGFRPIVESSIALMHHVLGDQGTAQYRFLHTREGYGRAILRSHQIKDGDALILFSHSGINAVILDMAVEFQERGLKVVAVTSVPHSSQVASRHSCGKRLYEIADVVIDTGIPLEDASQHIDGLEYPVGPTSTSVAVAMTHAINAATAADLVARGVQPMIMVNTNSNRTTEAHQQNDRNYAELWRRLRSRDFSAPPVTAGTVTPGAAPAPAAAGAE</sequence>
<dbReference type="RefSeq" id="WP_146839680.1">
    <property type="nucleotide sequence ID" value="NZ_BJVQ01000058.1"/>
</dbReference>
<feature type="region of interest" description="Disordered" evidence="1">
    <location>
        <begin position="262"/>
        <end position="284"/>
    </location>
</feature>
<dbReference type="Proteomes" id="UP000564629">
    <property type="component" value="Unassembled WGS sequence"/>
</dbReference>
<gene>
    <name evidence="3" type="ORF">CHO01_31410</name>
    <name evidence="4" type="ORF">HNR08_002063</name>
</gene>
<dbReference type="GO" id="GO:0097367">
    <property type="term" value="F:carbohydrate derivative binding"/>
    <property type="evidence" value="ECO:0007669"/>
    <property type="project" value="InterPro"/>
</dbReference>
<evidence type="ECO:0000313" key="6">
    <source>
        <dbReference type="Proteomes" id="UP000564629"/>
    </source>
</evidence>
<proteinExistence type="predicted"/>
<dbReference type="Pfam" id="PF13580">
    <property type="entry name" value="SIS_2"/>
    <property type="match status" value="1"/>
</dbReference>
<evidence type="ECO:0000259" key="2">
    <source>
        <dbReference type="PROSITE" id="PS51464"/>
    </source>
</evidence>
<reference evidence="3 5" key="1">
    <citation type="submission" date="2019-07" db="EMBL/GenBank/DDBJ databases">
        <title>Whole genome shotgun sequence of Cellulomonas hominis NBRC 16055.</title>
        <authorList>
            <person name="Hosoyama A."/>
            <person name="Uohara A."/>
            <person name="Ohji S."/>
            <person name="Ichikawa N."/>
        </authorList>
    </citation>
    <scope>NUCLEOTIDE SEQUENCE [LARGE SCALE GENOMIC DNA]</scope>
    <source>
        <strain evidence="3 5">NBRC 16055</strain>
    </source>
</reference>
<evidence type="ECO:0000313" key="5">
    <source>
        <dbReference type="Proteomes" id="UP000321723"/>
    </source>
</evidence>
<dbReference type="InterPro" id="IPR001347">
    <property type="entry name" value="SIS_dom"/>
</dbReference>
<reference evidence="4 6" key="2">
    <citation type="submission" date="2020-08" db="EMBL/GenBank/DDBJ databases">
        <title>Sequencing the genomes of 1000 actinobacteria strains.</title>
        <authorList>
            <person name="Klenk H.-P."/>
        </authorList>
    </citation>
    <scope>NUCLEOTIDE SEQUENCE [LARGE SCALE GENOMIC DNA]</scope>
    <source>
        <strain evidence="4 6">DSM 9581</strain>
    </source>
</reference>
<organism evidence="3 5">
    <name type="scientific">Cellulomonas hominis</name>
    <dbReference type="NCBI Taxonomy" id="156981"/>
    <lineage>
        <taxon>Bacteria</taxon>
        <taxon>Bacillati</taxon>
        <taxon>Actinomycetota</taxon>
        <taxon>Actinomycetes</taxon>
        <taxon>Micrococcales</taxon>
        <taxon>Cellulomonadaceae</taxon>
        <taxon>Cellulomonas</taxon>
    </lineage>
</organism>
<dbReference type="SUPFAM" id="SSF53697">
    <property type="entry name" value="SIS domain"/>
    <property type="match status" value="1"/>
</dbReference>
<evidence type="ECO:0000256" key="1">
    <source>
        <dbReference type="SAM" id="MobiDB-lite"/>
    </source>
</evidence>
<evidence type="ECO:0000313" key="4">
    <source>
        <dbReference type="EMBL" id="MBB5473327.1"/>
    </source>
</evidence>